<dbReference type="AlphaFoldDB" id="A0A6S6QUW4"/>
<name>A0A6S6QUW4_9HYPH</name>
<gene>
    <name evidence="2" type="ORF">IZ6_24420</name>
</gene>
<keyword evidence="3" id="KW-1185">Reference proteome</keyword>
<dbReference type="EMBL" id="AP023361">
    <property type="protein sequence ID" value="BCJ91707.1"/>
    <property type="molecule type" value="Genomic_DNA"/>
</dbReference>
<dbReference type="Proteomes" id="UP000515317">
    <property type="component" value="Chromosome"/>
</dbReference>
<dbReference type="KEGG" id="tso:IZ6_24420"/>
<dbReference type="Pfam" id="PF04344">
    <property type="entry name" value="CheZ"/>
    <property type="match status" value="1"/>
</dbReference>
<organism evidence="2 3">
    <name type="scientific">Terrihabitans soli</name>
    <dbReference type="NCBI Taxonomy" id="708113"/>
    <lineage>
        <taxon>Bacteria</taxon>
        <taxon>Pseudomonadati</taxon>
        <taxon>Pseudomonadota</taxon>
        <taxon>Alphaproteobacteria</taxon>
        <taxon>Hyphomicrobiales</taxon>
        <taxon>Terrihabitans</taxon>
    </lineage>
</organism>
<dbReference type="InterPro" id="IPR007439">
    <property type="entry name" value="Chemotax_Pase_CheZ"/>
</dbReference>
<dbReference type="SUPFAM" id="SSF75708">
    <property type="entry name" value="Chemotaxis phosphatase CheZ"/>
    <property type="match status" value="1"/>
</dbReference>
<dbReference type="GO" id="GO:0050920">
    <property type="term" value="P:regulation of chemotaxis"/>
    <property type="evidence" value="ECO:0007669"/>
    <property type="project" value="InterPro"/>
</dbReference>
<evidence type="ECO:0000313" key="2">
    <source>
        <dbReference type="EMBL" id="BCJ91707.1"/>
    </source>
</evidence>
<accession>A0A6S6QUW4</accession>
<proteinExistence type="predicted"/>
<feature type="region of interest" description="Disordered" evidence="1">
    <location>
        <begin position="203"/>
        <end position="234"/>
    </location>
</feature>
<dbReference type="Gene3D" id="1.10.287.500">
    <property type="entry name" value="Helix hairpin bin"/>
    <property type="match status" value="1"/>
</dbReference>
<reference evidence="2 3" key="1">
    <citation type="submission" date="2020-08" db="EMBL/GenBank/DDBJ databases">
        <title>Genome sequence of Rhizobiales bacterium strain IZ6.</title>
        <authorList>
            <person name="Nakai R."/>
            <person name="Naganuma T."/>
        </authorList>
    </citation>
    <scope>NUCLEOTIDE SEQUENCE [LARGE SCALE GENOMIC DNA]</scope>
    <source>
        <strain evidence="2 3">IZ6</strain>
    </source>
</reference>
<protein>
    <submittedName>
        <fullName evidence="2">Uncharacterized protein</fullName>
    </submittedName>
</protein>
<evidence type="ECO:0000256" key="1">
    <source>
        <dbReference type="SAM" id="MobiDB-lite"/>
    </source>
</evidence>
<dbReference type="GO" id="GO:0003824">
    <property type="term" value="F:catalytic activity"/>
    <property type="evidence" value="ECO:0007669"/>
    <property type="project" value="InterPro"/>
</dbReference>
<evidence type="ECO:0000313" key="3">
    <source>
        <dbReference type="Proteomes" id="UP000515317"/>
    </source>
</evidence>
<sequence length="241" mass="26508">MKRAHKPFRIETLIQGDRPAPVLRAVDDTGTRHAELMAEFAKLKALIKPAAEISSEAIETFRREVHEASKLKSEMDSIREAIQRTKQEIATLHGTSFETAQMARVSGELDAVVAGTEKATESILSAAEFIDDHAMQLAAHVKTERDRTLAAEIQEKVVSIFEACNFQDLTGQRITKVVTTLNFVENRIDRMIEIWGGIEQFSGIQPDGPPAPTGDKALLNGPALDTDVGRASQDDIDALFD</sequence>
<dbReference type="RefSeq" id="WP_222875333.1">
    <property type="nucleotide sequence ID" value="NZ_AP023361.1"/>
</dbReference>
<dbReference type="GO" id="GO:0009288">
    <property type="term" value="C:bacterial-type flagellum"/>
    <property type="evidence" value="ECO:0007669"/>
    <property type="project" value="InterPro"/>
</dbReference>